<evidence type="ECO:0000259" key="10">
    <source>
        <dbReference type="PROSITE" id="PS50893"/>
    </source>
</evidence>
<feature type="transmembrane region" description="Helical" evidence="9">
    <location>
        <begin position="470"/>
        <end position="490"/>
    </location>
</feature>
<evidence type="ECO:0000313" key="12">
    <source>
        <dbReference type="EMBL" id="TVY29301.1"/>
    </source>
</evidence>
<dbReference type="PANTHER" id="PTHR24223">
    <property type="entry name" value="ATP-BINDING CASSETTE SUB-FAMILY C"/>
    <property type="match status" value="1"/>
</dbReference>
<keyword evidence="7 9" id="KW-1133">Transmembrane helix</keyword>
<dbReference type="GO" id="GO:0016020">
    <property type="term" value="C:membrane"/>
    <property type="evidence" value="ECO:0007669"/>
    <property type="project" value="UniProtKB-SubCell"/>
</dbReference>
<dbReference type="SUPFAM" id="SSF90123">
    <property type="entry name" value="ABC transporter transmembrane region"/>
    <property type="match status" value="2"/>
</dbReference>
<dbReference type="PROSITE" id="PS50929">
    <property type="entry name" value="ABC_TM1F"/>
    <property type="match status" value="2"/>
</dbReference>
<dbReference type="PROSITE" id="PS50893">
    <property type="entry name" value="ABC_TRANSPORTER_2"/>
    <property type="match status" value="2"/>
</dbReference>
<dbReference type="InterPro" id="IPR003593">
    <property type="entry name" value="AAA+_ATPase"/>
</dbReference>
<dbReference type="GO" id="GO:0140359">
    <property type="term" value="F:ABC-type transporter activity"/>
    <property type="evidence" value="ECO:0007669"/>
    <property type="project" value="InterPro"/>
</dbReference>
<dbReference type="Proteomes" id="UP000431533">
    <property type="component" value="Unassembled WGS sequence"/>
</dbReference>
<dbReference type="SMART" id="SM00382">
    <property type="entry name" value="AAA"/>
    <property type="match status" value="2"/>
</dbReference>
<dbReference type="GO" id="GO:0016887">
    <property type="term" value="F:ATP hydrolysis activity"/>
    <property type="evidence" value="ECO:0007669"/>
    <property type="project" value="InterPro"/>
</dbReference>
<evidence type="ECO:0000256" key="8">
    <source>
        <dbReference type="ARBA" id="ARBA00023136"/>
    </source>
</evidence>
<dbReference type="CDD" id="cd18596">
    <property type="entry name" value="ABC_6TM_VMR1_D1_like"/>
    <property type="match status" value="1"/>
</dbReference>
<keyword evidence="6" id="KW-0067">ATP-binding</keyword>
<dbReference type="CDD" id="cd03250">
    <property type="entry name" value="ABCC_MRP_domain1"/>
    <property type="match status" value="1"/>
</dbReference>
<dbReference type="GO" id="GO:0005737">
    <property type="term" value="C:cytoplasm"/>
    <property type="evidence" value="ECO:0007669"/>
    <property type="project" value="UniProtKB-ARBA"/>
</dbReference>
<dbReference type="InterPro" id="IPR017871">
    <property type="entry name" value="ABC_transporter-like_CS"/>
</dbReference>
<dbReference type="FunFam" id="3.40.50.300:FF:001751">
    <property type="entry name" value="ABC bile acid transporter"/>
    <property type="match status" value="1"/>
</dbReference>
<feature type="transmembrane region" description="Helical" evidence="9">
    <location>
        <begin position="172"/>
        <end position="191"/>
    </location>
</feature>
<dbReference type="PANTHER" id="PTHR24223:SF415">
    <property type="entry name" value="FI20190P1"/>
    <property type="match status" value="1"/>
</dbReference>
<protein>
    <submittedName>
        <fullName evidence="12">ATP-dependent bile acid permease</fullName>
    </submittedName>
</protein>
<dbReference type="InterPro" id="IPR027417">
    <property type="entry name" value="P-loop_NTPase"/>
</dbReference>
<feature type="transmembrane region" description="Helical" evidence="9">
    <location>
        <begin position="57"/>
        <end position="81"/>
    </location>
</feature>
<keyword evidence="4" id="KW-0677">Repeat</keyword>
<dbReference type="Pfam" id="PF00005">
    <property type="entry name" value="ABC_tran"/>
    <property type="match status" value="2"/>
</dbReference>
<feature type="transmembrane region" description="Helical" evidence="9">
    <location>
        <begin position="962"/>
        <end position="989"/>
    </location>
</feature>
<comment type="subcellular location">
    <subcellularLocation>
        <location evidence="1">Membrane</location>
        <topology evidence="1">Multi-pass membrane protein</topology>
    </subcellularLocation>
</comment>
<reference evidence="12 13" key="1">
    <citation type="submission" date="2018-05" db="EMBL/GenBank/DDBJ databases">
        <title>Genome sequencing and assembly of the regulated plant pathogen Lachnellula willkommii and related sister species for the development of diagnostic species identification markers.</title>
        <authorList>
            <person name="Giroux E."/>
            <person name="Bilodeau G."/>
        </authorList>
    </citation>
    <scope>NUCLEOTIDE SEQUENCE [LARGE SCALE GENOMIC DNA]</scope>
    <source>
        <strain evidence="12 13">CBS 185.66</strain>
    </source>
</reference>
<evidence type="ECO:0000313" key="13">
    <source>
        <dbReference type="Proteomes" id="UP000431533"/>
    </source>
</evidence>
<gene>
    <name evidence="12" type="primary">YBT1_1</name>
    <name evidence="12" type="ORF">LHYA1_G001402</name>
</gene>
<dbReference type="Gene3D" id="1.20.1560.10">
    <property type="entry name" value="ABC transporter type 1, transmembrane domain"/>
    <property type="match status" value="2"/>
</dbReference>
<keyword evidence="5" id="KW-0547">Nucleotide-binding</keyword>
<evidence type="ECO:0000256" key="3">
    <source>
        <dbReference type="ARBA" id="ARBA00022692"/>
    </source>
</evidence>
<comment type="caution">
    <text evidence="12">The sequence shown here is derived from an EMBL/GenBank/DDBJ whole genome shotgun (WGS) entry which is preliminary data.</text>
</comment>
<dbReference type="InterPro" id="IPR050173">
    <property type="entry name" value="ABC_transporter_C-like"/>
</dbReference>
<evidence type="ECO:0000256" key="7">
    <source>
        <dbReference type="ARBA" id="ARBA00022989"/>
    </source>
</evidence>
<accession>A0A8H8R7U8</accession>
<evidence type="ECO:0000256" key="1">
    <source>
        <dbReference type="ARBA" id="ARBA00004141"/>
    </source>
</evidence>
<feature type="transmembrane region" description="Helical" evidence="9">
    <location>
        <begin position="1150"/>
        <end position="1168"/>
    </location>
</feature>
<keyword evidence="13" id="KW-1185">Reference proteome</keyword>
<organism evidence="12 13">
    <name type="scientific">Lachnellula hyalina</name>
    <dbReference type="NCBI Taxonomy" id="1316788"/>
    <lineage>
        <taxon>Eukaryota</taxon>
        <taxon>Fungi</taxon>
        <taxon>Dikarya</taxon>
        <taxon>Ascomycota</taxon>
        <taxon>Pezizomycotina</taxon>
        <taxon>Leotiomycetes</taxon>
        <taxon>Helotiales</taxon>
        <taxon>Lachnaceae</taxon>
        <taxon>Lachnellula</taxon>
    </lineage>
</organism>
<name>A0A8H8R7U8_9HELO</name>
<evidence type="ECO:0000256" key="4">
    <source>
        <dbReference type="ARBA" id="ARBA00022737"/>
    </source>
</evidence>
<feature type="domain" description="ABC transporter" evidence="10">
    <location>
        <begin position="1236"/>
        <end position="1454"/>
    </location>
</feature>
<dbReference type="RefSeq" id="XP_031008088.1">
    <property type="nucleotide sequence ID" value="XM_031146385.1"/>
</dbReference>
<sequence>MAQFIVQDYSAPRFQGFAAYPSAFLEVDVEVEEGGVSVGGGCKRVWDPVNARFEPCALPLISAIPAAITLCILLGFVLQLLPTRKVTPKWLRVFIHEIPEQQEELLPKKKRHFTFLSGTLLLASLVGFILQTVSVFRPKLRLVAIYPAASWAIACLIVTLQRPAKTPKALLVLYTSIFATQAIVLIDKFFSTSREDIPAILALITSLIAILVVLHMPLRDPSLPRATISPTFGPPTDKLRSPEDDLTLWQFMSVSWMKPLIDLGNARQLNDEDVWSLSYEFQHRILHDRFRELKGSVLRRLVEANGLDLSMEDHRAPKRAALTYALFSLVLRFVGSQSSVFSLWYGRRAYERSRGEMITMLYEKTLSRKVVSVSSKPEEHNSTNGTNGSVKIVRRSRWGKAVEYLKKPFQSKKKTPVLESVPEKSPELASMGKIMNLMRFWEFSSLVSQPLGLVFSVVLIWRLIGWPCLIGVVTVFIAQAINALIARALLSWEKDRRIATDNKLHKIGQLVEAIRHLRYYGWQDVWLARIMEARQHELTLRIITALWRILIAFTNSFASGMFPVVAFYAYTVWAGQPLTVDVAFPALQLFSMMETSLREVPNLITVLLNAKVSVTRLEEFMSEPEKENADTGQGLNTKLEMKDASFAWPGATEPVLSNITLSFPTGLTVIYGEVGAGKTALLQALLGELDRLSGEYDRANDPVGYCAQTPWLQSMSIRENILFSSPYEELRYKQVLEACALIPDMANFKHGDLSLVGENGVGLSGGQKARLSLARAVYSRANILLLDDPLSALDHHTAESIVRKCLSGPLLKDRTAILVTHRTELCLGLADQIVHMVDGEARVIEAESIASEDLHGATPEEPVTEEDSTDEVQQLAAPDKFMEDEHRAHGGVKASIYWEYIKAGKLRWWFVLIIVLALYRVIDVGETWFLKQWGEAYGDRDERATSGPFGNLPNPETNIRPWLIGFFLIAAAQSITYLISQAFMLVIIYQAGKNMFERVMTRVTHATFRFYDVTPVGRLMNRLTSDINTIDGNISNQFQNVAVLSISWISSIVVIGSVTPPFLIFAIALTIAFVVIFMHFLPTSQSLRRLEMVSLSPLISNFGELATGLTSIRAFKVSHLFQARVITVTDKFQKMDHFYWSLQAWLMYRFDNLSAISTFLMTTMALYTGVSPGLTAFLLTAAGKFVLGTHLLCKQYGQLQMDFVSVERVVELLHLPQEPPGQIDPPAYWPRLNGDIVFENVTIHYAPHLDPALSDISLTIAGGSTTALTGRTGSGKSTLALSLLATTLPSSGRIIIDGIDIATINTQALRKRITFLAQDPILFPGSMRANLDPLDEFSNSECATVLAKVAGKHGWTLATHVDTGGRNLSQGQRQLVGLARALLRRSAVVVMDEATASIDGETAGRILGLLREELGGSTVLVVAHRLEAVRGADGCVVLGRGRVLEVRRGVDGVME</sequence>
<dbReference type="CDD" id="cd18604">
    <property type="entry name" value="ABC_6TM_VMR1_D2_like"/>
    <property type="match status" value="1"/>
</dbReference>
<feature type="domain" description="ABC transporter" evidence="10">
    <location>
        <begin position="639"/>
        <end position="863"/>
    </location>
</feature>
<evidence type="ECO:0000256" key="5">
    <source>
        <dbReference type="ARBA" id="ARBA00022741"/>
    </source>
</evidence>
<dbReference type="InterPro" id="IPR003439">
    <property type="entry name" value="ABC_transporter-like_ATP-bd"/>
</dbReference>
<evidence type="ECO:0000259" key="11">
    <source>
        <dbReference type="PROSITE" id="PS50929"/>
    </source>
</evidence>
<feature type="transmembrane region" description="Helical" evidence="9">
    <location>
        <begin position="440"/>
        <end position="464"/>
    </location>
</feature>
<keyword evidence="8 9" id="KW-0472">Membrane</keyword>
<dbReference type="FunFam" id="3.40.50.300:FF:001577">
    <property type="entry name" value="ABC bile acid transporter"/>
    <property type="match status" value="1"/>
</dbReference>
<dbReference type="InterPro" id="IPR011527">
    <property type="entry name" value="ABC1_TM_dom"/>
</dbReference>
<dbReference type="InterPro" id="IPR036640">
    <property type="entry name" value="ABC1_TM_sf"/>
</dbReference>
<keyword evidence="2" id="KW-0813">Transport</keyword>
<dbReference type="Gene3D" id="3.40.50.300">
    <property type="entry name" value="P-loop containing nucleotide triphosphate hydrolases"/>
    <property type="match status" value="2"/>
</dbReference>
<dbReference type="OrthoDB" id="6500128at2759"/>
<feature type="transmembrane region" description="Helical" evidence="9">
    <location>
        <begin position="197"/>
        <end position="218"/>
    </location>
</feature>
<feature type="domain" description="ABC transmembrane type-1" evidence="11">
    <location>
        <begin position="910"/>
        <end position="1201"/>
    </location>
</feature>
<evidence type="ECO:0000256" key="2">
    <source>
        <dbReference type="ARBA" id="ARBA00022448"/>
    </source>
</evidence>
<feature type="transmembrane region" description="Helical" evidence="9">
    <location>
        <begin position="142"/>
        <end position="160"/>
    </location>
</feature>
<feature type="transmembrane region" description="Helical" evidence="9">
    <location>
        <begin position="1038"/>
        <end position="1056"/>
    </location>
</feature>
<dbReference type="SUPFAM" id="SSF52540">
    <property type="entry name" value="P-loop containing nucleoside triphosphate hydrolases"/>
    <property type="match status" value="2"/>
</dbReference>
<feature type="domain" description="ABC transmembrane type-1" evidence="11">
    <location>
        <begin position="443"/>
        <end position="609"/>
    </location>
</feature>
<proteinExistence type="predicted"/>
<dbReference type="EMBL" id="QGMH01000019">
    <property type="protein sequence ID" value="TVY29301.1"/>
    <property type="molecule type" value="Genomic_DNA"/>
</dbReference>
<dbReference type="Pfam" id="PF00664">
    <property type="entry name" value="ABC_membrane"/>
    <property type="match status" value="2"/>
</dbReference>
<dbReference type="PROSITE" id="PS00211">
    <property type="entry name" value="ABC_TRANSPORTER_1"/>
    <property type="match status" value="2"/>
</dbReference>
<evidence type="ECO:0000256" key="9">
    <source>
        <dbReference type="SAM" id="Phobius"/>
    </source>
</evidence>
<dbReference type="GeneID" id="41981600"/>
<keyword evidence="3 9" id="KW-0812">Transmembrane</keyword>
<feature type="transmembrane region" description="Helical" evidence="9">
    <location>
        <begin position="1062"/>
        <end position="1081"/>
    </location>
</feature>
<feature type="transmembrane region" description="Helical" evidence="9">
    <location>
        <begin position="113"/>
        <end position="136"/>
    </location>
</feature>
<dbReference type="FunFam" id="1.20.1560.10:FF:000013">
    <property type="entry name" value="ABC transporter C family member 2"/>
    <property type="match status" value="1"/>
</dbReference>
<dbReference type="GO" id="GO:0005524">
    <property type="term" value="F:ATP binding"/>
    <property type="evidence" value="ECO:0007669"/>
    <property type="project" value="UniProtKB-KW"/>
</dbReference>
<evidence type="ECO:0000256" key="6">
    <source>
        <dbReference type="ARBA" id="ARBA00022840"/>
    </source>
</evidence>